<dbReference type="PANTHER" id="PTHR13333:SF5">
    <property type="entry name" value="M-AAA PROTEASE-INTERACTING PROTEIN 1, MITOCHONDRIAL"/>
    <property type="match status" value="1"/>
</dbReference>
<protein>
    <submittedName>
        <fullName evidence="1">Uncharacterized protein</fullName>
    </submittedName>
</protein>
<dbReference type="GO" id="GO:0005743">
    <property type="term" value="C:mitochondrial inner membrane"/>
    <property type="evidence" value="ECO:0007669"/>
    <property type="project" value="TreeGrafter"/>
</dbReference>
<dbReference type="GO" id="GO:0032979">
    <property type="term" value="P:protein insertion into mitochondrial inner membrane from matrix"/>
    <property type="evidence" value="ECO:0007669"/>
    <property type="project" value="TreeGrafter"/>
</dbReference>
<dbReference type="AlphaFoldDB" id="A0A2A4J6V1"/>
<dbReference type="EMBL" id="NWSH01002936">
    <property type="protein sequence ID" value="PCG67254.1"/>
    <property type="molecule type" value="Genomic_DNA"/>
</dbReference>
<evidence type="ECO:0000313" key="1">
    <source>
        <dbReference type="EMBL" id="PCG67254.1"/>
    </source>
</evidence>
<gene>
    <name evidence="1" type="ORF">B5V51_6643</name>
</gene>
<comment type="caution">
    <text evidence="1">The sequence shown here is derived from an EMBL/GenBank/DDBJ whole genome shotgun (WGS) entry which is preliminary data.</text>
</comment>
<dbReference type="GO" id="GO:0043022">
    <property type="term" value="F:ribosome binding"/>
    <property type="evidence" value="ECO:0007669"/>
    <property type="project" value="TreeGrafter"/>
</dbReference>
<dbReference type="STRING" id="7102.A0A2A4J6V1"/>
<sequence length="608" mass="71286">MNLAKRHVLTRQSFRLCDRFAHKSLPKQIPITSICPVIQLRNYCEERLEMRKLPQLMEFPPVVWPSFFKFVKNWMFANFIIRPYFEPEFSLNEFIEASKHAVQVVSDSLQKSDFKSLEGLVDKEAIDVLKSAISKLSVTQRQLLSIEKEDIFYAFPYQVGVMFDDADKRWVEITMCYHVFRGLKHLKEAGDLPPITVGLCDRFAHKSLPKQIPITSICPVIQLRNYCEERLEMRKLPQLMEFPPVVWPSFFKFVKNWMFANFIIRPYFEPEFSLNEFIEASKHAVQVVSDSLQKSDFKSLEGLVDKEAIDVLKSAISKLSVTQRQLLSIEKEDIFYAFPYQVGVMFDDADKRWVEITMCYHVFRGLKHLKEAGDLPPITVGLCDRFAHKSLPKQIPITSICPVIQLRNYCEERLEMRKLPQLMEFPPVVWPSFFKFVKNWMFANFIIRPYFEPEFSLNEFIEASKHAVQVVSDSLQKSDFKSLEGLVDKEAIDVLKSAISKLSVTQRQLLSIEKEDIFYAFPYQVGVMFDDADKRWVEITMCYHVFRGLKHLKEAGDLPPITVGVQPEYQDKIFILNYRFIREFTKGVEDSWWINIVNHFQPQSLMKK</sequence>
<name>A0A2A4J6V1_HELVI</name>
<organism evidence="1">
    <name type="scientific">Heliothis virescens</name>
    <name type="common">Tobacco budworm moth</name>
    <dbReference type="NCBI Taxonomy" id="7102"/>
    <lineage>
        <taxon>Eukaryota</taxon>
        <taxon>Metazoa</taxon>
        <taxon>Ecdysozoa</taxon>
        <taxon>Arthropoda</taxon>
        <taxon>Hexapoda</taxon>
        <taxon>Insecta</taxon>
        <taxon>Pterygota</taxon>
        <taxon>Neoptera</taxon>
        <taxon>Endopterygota</taxon>
        <taxon>Lepidoptera</taxon>
        <taxon>Glossata</taxon>
        <taxon>Ditrysia</taxon>
        <taxon>Noctuoidea</taxon>
        <taxon>Noctuidae</taxon>
        <taxon>Heliothinae</taxon>
        <taxon>Heliothis</taxon>
    </lineage>
</organism>
<proteinExistence type="predicted"/>
<reference evidence="1" key="1">
    <citation type="submission" date="2017-09" db="EMBL/GenBank/DDBJ databases">
        <title>Contemporary evolution of a Lepidopteran species, Heliothis virescens, in response to modern agricultural practices.</title>
        <authorList>
            <person name="Fritz M.L."/>
            <person name="Deyonke A.M."/>
            <person name="Papanicolaou A."/>
            <person name="Micinski S."/>
            <person name="Westbrook J."/>
            <person name="Gould F."/>
        </authorList>
    </citation>
    <scope>NUCLEOTIDE SEQUENCE [LARGE SCALE GENOMIC DNA]</scope>
    <source>
        <strain evidence="1">HvINT-</strain>
        <tissue evidence="1">Whole body</tissue>
    </source>
</reference>
<dbReference type="PANTHER" id="PTHR13333">
    <property type="entry name" value="M-AAA PROTEASE-INTERACTING PROTEIN 1, MITOCHONDRIAL"/>
    <property type="match status" value="1"/>
</dbReference>
<accession>A0A2A4J6V1</accession>